<dbReference type="InterPro" id="IPR000653">
    <property type="entry name" value="DegT/StrS_aminotransferase"/>
</dbReference>
<sequence>MGGDEIDYIHEAFDTNWIAPLGANVDGFEKDLESYTGRAHAAVVTSGTAALHLALLLCGVERDDEVICQSLTFAASANPIRYLGANPVFIDSEAETWNMDPELLEQAIIDRIEKNKGKPKAIILVHLYGMPAKVGSIARIASKYGIPVIEDAAEALGSSVRGRMCGTIGKLSVLSFNGNKIITTSGGGALLSDEEDLINKARFLSTQARDNAPHYQHSELGYNYRMSNIIAGIGRGQIKVINDRVRKRRSNHEYYFRELDGTWLDPEDRYPVDDIGFKTKNSPGGIYFLKEPEHYYSNRWLTTILVNPNQTGGITRENLRLALEDQNIESRPLWKPMHLQPLYRDFPYYGRGISDEVFKYGLCLPSGSNLRDQDLLRVVTTIKKVLRLSSRRLSKSGMRS</sequence>
<organism evidence="5 6">
    <name type="scientific">Fodinibius roseus</name>
    <dbReference type="NCBI Taxonomy" id="1194090"/>
    <lineage>
        <taxon>Bacteria</taxon>
        <taxon>Pseudomonadati</taxon>
        <taxon>Balneolota</taxon>
        <taxon>Balneolia</taxon>
        <taxon>Balneolales</taxon>
        <taxon>Balneolaceae</taxon>
        <taxon>Fodinibius</taxon>
    </lineage>
</organism>
<dbReference type="InterPro" id="IPR015424">
    <property type="entry name" value="PyrdxlP-dep_Trfase"/>
</dbReference>
<evidence type="ECO:0000256" key="3">
    <source>
        <dbReference type="PIRSR" id="PIRSR000390-2"/>
    </source>
</evidence>
<dbReference type="CDD" id="cd00616">
    <property type="entry name" value="AHBA_syn"/>
    <property type="match status" value="1"/>
</dbReference>
<feature type="active site" description="Proton acceptor" evidence="2">
    <location>
        <position position="180"/>
    </location>
</feature>
<evidence type="ECO:0000256" key="4">
    <source>
        <dbReference type="RuleBase" id="RU004508"/>
    </source>
</evidence>
<dbReference type="SUPFAM" id="SSF53383">
    <property type="entry name" value="PLP-dependent transferases"/>
    <property type="match status" value="1"/>
</dbReference>
<dbReference type="InterPro" id="IPR015422">
    <property type="entry name" value="PyrdxlP-dep_Trfase_small"/>
</dbReference>
<dbReference type="Pfam" id="PF01041">
    <property type="entry name" value="DegT_DnrJ_EryC1"/>
    <property type="match status" value="1"/>
</dbReference>
<reference evidence="5 6" key="1">
    <citation type="submission" date="2016-11" db="EMBL/GenBank/DDBJ databases">
        <authorList>
            <person name="Jaros S."/>
            <person name="Januszkiewicz K."/>
            <person name="Wedrychowicz H."/>
        </authorList>
    </citation>
    <scope>NUCLEOTIDE SEQUENCE [LARGE SCALE GENOMIC DNA]</scope>
    <source>
        <strain evidence="5 6">DSM 21986</strain>
    </source>
</reference>
<dbReference type="PIRSF" id="PIRSF000390">
    <property type="entry name" value="PLP_StrS"/>
    <property type="match status" value="1"/>
</dbReference>
<evidence type="ECO:0000313" key="5">
    <source>
        <dbReference type="EMBL" id="SHE35141.1"/>
    </source>
</evidence>
<dbReference type="GO" id="GO:0030170">
    <property type="term" value="F:pyridoxal phosphate binding"/>
    <property type="evidence" value="ECO:0007669"/>
    <property type="project" value="TreeGrafter"/>
</dbReference>
<dbReference type="Gene3D" id="3.90.1150.10">
    <property type="entry name" value="Aspartate Aminotransferase, domain 1"/>
    <property type="match status" value="1"/>
</dbReference>
<dbReference type="Gene3D" id="3.40.640.10">
    <property type="entry name" value="Type I PLP-dependent aspartate aminotransferase-like (Major domain)"/>
    <property type="match status" value="1"/>
</dbReference>
<dbReference type="InterPro" id="IPR015421">
    <property type="entry name" value="PyrdxlP-dep_Trfase_major"/>
</dbReference>
<feature type="modified residue" description="N6-(pyridoxal phosphate)lysine" evidence="3">
    <location>
        <position position="180"/>
    </location>
</feature>
<proteinExistence type="inferred from homology"/>
<dbReference type="GO" id="GO:0008483">
    <property type="term" value="F:transaminase activity"/>
    <property type="evidence" value="ECO:0007669"/>
    <property type="project" value="TreeGrafter"/>
</dbReference>
<keyword evidence="6" id="KW-1185">Reference proteome</keyword>
<dbReference type="PANTHER" id="PTHR30244">
    <property type="entry name" value="TRANSAMINASE"/>
    <property type="match status" value="1"/>
</dbReference>
<keyword evidence="3 4" id="KW-0663">Pyridoxal phosphate</keyword>
<dbReference type="STRING" id="1194090.SAMN05443144_101111"/>
<dbReference type="AlphaFoldDB" id="A0A1M4SSI8"/>
<gene>
    <name evidence="5" type="ORF">SAMN05443144_101111</name>
</gene>
<dbReference type="EMBL" id="FQUS01000001">
    <property type="protein sequence ID" value="SHE35141.1"/>
    <property type="molecule type" value="Genomic_DNA"/>
</dbReference>
<accession>A0A1M4SSI8</accession>
<dbReference type="GO" id="GO:0000271">
    <property type="term" value="P:polysaccharide biosynthetic process"/>
    <property type="evidence" value="ECO:0007669"/>
    <property type="project" value="TreeGrafter"/>
</dbReference>
<evidence type="ECO:0000256" key="2">
    <source>
        <dbReference type="PIRSR" id="PIRSR000390-1"/>
    </source>
</evidence>
<name>A0A1M4SSI8_9BACT</name>
<evidence type="ECO:0000256" key="1">
    <source>
        <dbReference type="ARBA" id="ARBA00037999"/>
    </source>
</evidence>
<evidence type="ECO:0000313" key="6">
    <source>
        <dbReference type="Proteomes" id="UP000184041"/>
    </source>
</evidence>
<dbReference type="PANTHER" id="PTHR30244:SF34">
    <property type="entry name" value="DTDP-4-AMINO-4,6-DIDEOXYGALACTOSE TRANSAMINASE"/>
    <property type="match status" value="1"/>
</dbReference>
<protein>
    <submittedName>
        <fullName evidence="5">dTDP-4-amino-4,6-dideoxygalactose transaminase</fullName>
    </submittedName>
</protein>
<comment type="similarity">
    <text evidence="1 4">Belongs to the DegT/DnrJ/EryC1 family.</text>
</comment>
<dbReference type="Proteomes" id="UP000184041">
    <property type="component" value="Unassembled WGS sequence"/>
</dbReference>